<dbReference type="GO" id="GO:0008168">
    <property type="term" value="F:methyltransferase activity"/>
    <property type="evidence" value="ECO:0007669"/>
    <property type="project" value="UniProtKB-KW"/>
</dbReference>
<dbReference type="Pfam" id="PF08242">
    <property type="entry name" value="Methyltransf_12"/>
    <property type="match status" value="1"/>
</dbReference>
<proteinExistence type="predicted"/>
<keyword evidence="3" id="KW-0808">Transferase</keyword>
<dbReference type="SUPFAM" id="SSF48452">
    <property type="entry name" value="TPR-like"/>
    <property type="match status" value="1"/>
</dbReference>
<keyword evidence="1" id="KW-0802">TPR repeat</keyword>
<dbReference type="AlphaFoldDB" id="A0A1H3H0K7"/>
<gene>
    <name evidence="3" type="ORF">SAMN05421547_102435</name>
</gene>
<dbReference type="Gene3D" id="1.25.40.10">
    <property type="entry name" value="Tetratricopeptide repeat domain"/>
    <property type="match status" value="1"/>
</dbReference>
<name>A0A1H3H0K7_9BURK</name>
<dbReference type="InterPro" id="IPR013217">
    <property type="entry name" value="Methyltransf_12"/>
</dbReference>
<dbReference type="Proteomes" id="UP000183417">
    <property type="component" value="Unassembled WGS sequence"/>
</dbReference>
<feature type="domain" description="Methyltransferase type 12" evidence="2">
    <location>
        <begin position="317"/>
        <end position="407"/>
    </location>
</feature>
<sequence length="476" mass="52516">MMRRRIHDNEKFATGVACMAHVAVNARLSLAINTHLSMSATSIPADINRKHLEMARQQIAKGDLQKAAQTLNKAHRQVPNDARVFMLAGIMADRAGNHAKAEEAFERCIELAPMWPPGLLEYALYRARIDQFTPAIEIAEKVARLEPKNPQVLANVIDIAHRAGNLTMAIKHLRRGLELYPGDAMLRQHLATDLIDIGDYAEASDIWKSLINENPENPAYVFGLVKLNLARGEISAALPDILALQEKFPQDALLTHYATLARGETPQHQPVEVHRGIFDAMSEKFDLHLVGKLGYQVPKLVASQLISRHPDKDFNLLDLGCGTGLLGLYLGPMEGYLIGVDSSLKMIEQAAKHGIYDRFHNVNLMDALQNTPDGEYDVITCLDVLIYIGDLQSIMPNAARILKAGGEFIFSCETASEDGPDLALPVKTQRYTHKRSHVEALCKQAGFSVSTEELVLRQESGQPVQGFVVTATKTAA</sequence>
<dbReference type="InterPro" id="IPR029063">
    <property type="entry name" value="SAM-dependent_MTases_sf"/>
</dbReference>
<dbReference type="SMART" id="SM00028">
    <property type="entry name" value="TPR"/>
    <property type="match status" value="5"/>
</dbReference>
<accession>A0A1H3H0K7</accession>
<dbReference type="InterPro" id="IPR019734">
    <property type="entry name" value="TPR_rpt"/>
</dbReference>
<dbReference type="Gene3D" id="3.40.50.150">
    <property type="entry name" value="Vaccinia Virus protein VP39"/>
    <property type="match status" value="1"/>
</dbReference>
<dbReference type="EMBL" id="FNPE01000002">
    <property type="protein sequence ID" value="SDY09066.1"/>
    <property type="molecule type" value="Genomic_DNA"/>
</dbReference>
<dbReference type="GO" id="GO:0032259">
    <property type="term" value="P:methylation"/>
    <property type="evidence" value="ECO:0007669"/>
    <property type="project" value="UniProtKB-KW"/>
</dbReference>
<evidence type="ECO:0000313" key="4">
    <source>
        <dbReference type="Proteomes" id="UP000183417"/>
    </source>
</evidence>
<evidence type="ECO:0000259" key="2">
    <source>
        <dbReference type="Pfam" id="PF08242"/>
    </source>
</evidence>
<protein>
    <submittedName>
        <fullName evidence="3">Predicted methyltransferase, contains TPR repeat</fullName>
    </submittedName>
</protein>
<dbReference type="InterPro" id="IPR011990">
    <property type="entry name" value="TPR-like_helical_dom_sf"/>
</dbReference>
<dbReference type="Pfam" id="PF13432">
    <property type="entry name" value="TPR_16"/>
    <property type="match status" value="3"/>
</dbReference>
<dbReference type="PANTHER" id="PTHR43861">
    <property type="entry name" value="TRANS-ACONITATE 2-METHYLTRANSFERASE-RELATED"/>
    <property type="match status" value="1"/>
</dbReference>
<evidence type="ECO:0000313" key="3">
    <source>
        <dbReference type="EMBL" id="SDY09066.1"/>
    </source>
</evidence>
<dbReference type="PROSITE" id="PS50005">
    <property type="entry name" value="TPR"/>
    <property type="match status" value="1"/>
</dbReference>
<evidence type="ECO:0000256" key="1">
    <source>
        <dbReference type="PROSITE-ProRule" id="PRU00339"/>
    </source>
</evidence>
<keyword evidence="3" id="KW-0489">Methyltransferase</keyword>
<dbReference type="SUPFAM" id="SSF53335">
    <property type="entry name" value="S-adenosyl-L-methionine-dependent methyltransferases"/>
    <property type="match status" value="1"/>
</dbReference>
<reference evidence="3 4" key="1">
    <citation type="submission" date="2016-10" db="EMBL/GenBank/DDBJ databases">
        <authorList>
            <person name="de Groot N.N."/>
        </authorList>
    </citation>
    <scope>NUCLEOTIDE SEQUENCE [LARGE SCALE GENOMIC DNA]</scope>
    <source>
        <strain evidence="3 4">LMG 24775</strain>
    </source>
</reference>
<organism evidence="3 4">
    <name type="scientific">Delftia lacustris</name>
    <dbReference type="NCBI Taxonomy" id="558537"/>
    <lineage>
        <taxon>Bacteria</taxon>
        <taxon>Pseudomonadati</taxon>
        <taxon>Pseudomonadota</taxon>
        <taxon>Betaproteobacteria</taxon>
        <taxon>Burkholderiales</taxon>
        <taxon>Comamonadaceae</taxon>
        <taxon>Delftia</taxon>
    </lineage>
</organism>
<feature type="repeat" description="TPR" evidence="1">
    <location>
        <begin position="82"/>
        <end position="115"/>
    </location>
</feature>